<dbReference type="AlphaFoldDB" id="A0A9N8W5N0"/>
<protein>
    <recommendedName>
        <fullName evidence="6">Succinate dehydrogenase assembly factor 3</fullName>
        <shortName evidence="6">SDH assembly factor 3</shortName>
        <shortName evidence="6">SDHAF3</shortName>
    </recommendedName>
</protein>
<dbReference type="GO" id="GO:0006105">
    <property type="term" value="P:succinate metabolic process"/>
    <property type="evidence" value="ECO:0007669"/>
    <property type="project" value="TreeGrafter"/>
</dbReference>
<dbReference type="GO" id="GO:0005759">
    <property type="term" value="C:mitochondrial matrix"/>
    <property type="evidence" value="ECO:0007669"/>
    <property type="project" value="UniProtKB-SubCell"/>
</dbReference>
<dbReference type="CDD" id="cd20270">
    <property type="entry name" value="Complex1_LYR_SDHAF3_LYRM10"/>
    <property type="match status" value="1"/>
</dbReference>
<comment type="subunit">
    <text evidence="6">Interacts with the iron-sulfur protein subunit within the SDH catalytic dimer.</text>
</comment>
<keyword evidence="5 6" id="KW-0143">Chaperone</keyword>
<reference evidence="7" key="1">
    <citation type="submission" date="2021-06" db="EMBL/GenBank/DDBJ databases">
        <authorList>
            <person name="Kallberg Y."/>
            <person name="Tangrot J."/>
            <person name="Rosling A."/>
        </authorList>
    </citation>
    <scope>NUCLEOTIDE SEQUENCE</scope>
    <source>
        <strain evidence="7">CL551</strain>
    </source>
</reference>
<accession>A0A9N8W5N0</accession>
<dbReference type="Pfam" id="PF13233">
    <property type="entry name" value="Complex1_LYR_2"/>
    <property type="match status" value="1"/>
</dbReference>
<dbReference type="PANTHER" id="PTHR13137">
    <property type="entry name" value="DC11 ACN9 HOMOLOG"/>
    <property type="match status" value="1"/>
</dbReference>
<dbReference type="GO" id="GO:0005758">
    <property type="term" value="C:mitochondrial intermembrane space"/>
    <property type="evidence" value="ECO:0007669"/>
    <property type="project" value="TreeGrafter"/>
</dbReference>
<comment type="similarity">
    <text evidence="2 6">Belongs to the complex I LYR family. SDHAF3 subfamily.</text>
</comment>
<dbReference type="EMBL" id="CAJVPV010000804">
    <property type="protein sequence ID" value="CAG8474485.1"/>
    <property type="molecule type" value="Genomic_DNA"/>
</dbReference>
<keyword evidence="4 6" id="KW-0496">Mitochondrion</keyword>
<comment type="caution">
    <text evidence="7">The sequence shown here is derived from an EMBL/GenBank/DDBJ whole genome shotgun (WGS) entry which is preliminary data.</text>
</comment>
<organism evidence="7 8">
    <name type="scientific">Acaulospora morrowiae</name>
    <dbReference type="NCBI Taxonomy" id="94023"/>
    <lineage>
        <taxon>Eukaryota</taxon>
        <taxon>Fungi</taxon>
        <taxon>Fungi incertae sedis</taxon>
        <taxon>Mucoromycota</taxon>
        <taxon>Glomeromycotina</taxon>
        <taxon>Glomeromycetes</taxon>
        <taxon>Diversisporales</taxon>
        <taxon>Acaulosporaceae</taxon>
        <taxon>Acaulospora</taxon>
    </lineage>
</organism>
<evidence type="ECO:0000313" key="7">
    <source>
        <dbReference type="EMBL" id="CAG8474485.1"/>
    </source>
</evidence>
<evidence type="ECO:0000256" key="1">
    <source>
        <dbReference type="ARBA" id="ARBA00004305"/>
    </source>
</evidence>
<evidence type="ECO:0000256" key="4">
    <source>
        <dbReference type="ARBA" id="ARBA00023128"/>
    </source>
</evidence>
<evidence type="ECO:0000313" key="8">
    <source>
        <dbReference type="Proteomes" id="UP000789342"/>
    </source>
</evidence>
<evidence type="ECO:0000256" key="5">
    <source>
        <dbReference type="ARBA" id="ARBA00023186"/>
    </source>
</evidence>
<comment type="function">
    <text evidence="6">Plays an essential role in the assembly of succinate dehydrogenase (SDH), an enzyme complex (also referred to as respiratory complex II) that is a component of both the tricarboxylic acid (TCA) cycle and the mitochondrial electron transport chain, and which couples the oxidation of succinate to fumarate with the reduction of ubiquinone (coenzyme Q) to ubiquinol. Promotes maturation of the iron-sulfur protein subunit of the SDH catalytic dimer, protecting it from the deleterious effects of oxidants. May act together with SDHAF1.</text>
</comment>
<dbReference type="Proteomes" id="UP000789342">
    <property type="component" value="Unassembled WGS sequence"/>
</dbReference>
<comment type="subcellular location">
    <subcellularLocation>
        <location evidence="1 6">Mitochondrion matrix</location>
    </subcellularLocation>
</comment>
<name>A0A9N8W5N0_9GLOM</name>
<keyword evidence="3" id="KW-0809">Transit peptide</keyword>
<evidence type="ECO:0000256" key="6">
    <source>
        <dbReference type="RuleBase" id="RU368039"/>
    </source>
</evidence>
<evidence type="ECO:0000256" key="2">
    <source>
        <dbReference type="ARBA" id="ARBA00006020"/>
    </source>
</evidence>
<evidence type="ECO:0000256" key="3">
    <source>
        <dbReference type="ARBA" id="ARBA00022946"/>
    </source>
</evidence>
<dbReference type="OrthoDB" id="278329at2759"/>
<dbReference type="PANTHER" id="PTHR13137:SF6">
    <property type="entry name" value="SUCCINATE DEHYDROGENASE ASSEMBLY FACTOR 3, MITOCHONDRIAL"/>
    <property type="match status" value="1"/>
</dbReference>
<proteinExistence type="inferred from homology"/>
<dbReference type="GO" id="GO:0034553">
    <property type="term" value="P:mitochondrial respiratory chain complex II assembly"/>
    <property type="evidence" value="ECO:0007669"/>
    <property type="project" value="UniProtKB-UniRule"/>
</dbReference>
<sequence length="129" mass="15283">MASKHLSSRPKNLYPPLTLYRQILRIHRRLPPSLRLLGDDYVKSEFRRHRDVTNPLYLVGFFSQWQSYLEELKQQTSASVPVEEIRYGKKLDSESLEKFSEQQLGQLYELRNETKASINKESSEQLREV</sequence>
<keyword evidence="8" id="KW-1185">Reference proteome</keyword>
<gene>
    <name evidence="7" type="ORF">AMORRO_LOCUS2009</name>
</gene>
<dbReference type="InterPro" id="IPR008381">
    <property type="entry name" value="SDHAF3/Sdh7"/>
</dbReference>